<feature type="domain" description="F-box" evidence="1">
    <location>
        <begin position="5"/>
        <end position="39"/>
    </location>
</feature>
<reference evidence="3 4" key="1">
    <citation type="submission" date="2012-08" db="EMBL/GenBank/DDBJ databases">
        <title>Oryza genome evolution.</title>
        <authorList>
            <person name="Wing R.A."/>
        </authorList>
    </citation>
    <scope>NUCLEOTIDE SEQUENCE</scope>
</reference>
<evidence type="ECO:0000259" key="1">
    <source>
        <dbReference type="Pfam" id="PF00646"/>
    </source>
</evidence>
<dbReference type="Gramene" id="LPERR03G26040.1">
    <property type="protein sequence ID" value="LPERR03G26040.1"/>
    <property type="gene ID" value="LPERR03G26040"/>
</dbReference>
<dbReference type="InterPro" id="IPR001810">
    <property type="entry name" value="F-box_dom"/>
</dbReference>
<dbReference type="STRING" id="77586.A0A0D9VY11"/>
<dbReference type="Gene3D" id="1.20.1280.50">
    <property type="match status" value="1"/>
</dbReference>
<dbReference type="InterPro" id="IPR036047">
    <property type="entry name" value="F-box-like_dom_sf"/>
</dbReference>
<feature type="domain" description="KIB1-4 beta-propeller" evidence="2">
    <location>
        <begin position="101"/>
        <end position="359"/>
    </location>
</feature>
<evidence type="ECO:0000313" key="3">
    <source>
        <dbReference type="EnsemblPlants" id="LPERR03G26040.1"/>
    </source>
</evidence>
<reference evidence="3" key="3">
    <citation type="submission" date="2015-04" db="UniProtKB">
        <authorList>
            <consortium name="EnsemblPlants"/>
        </authorList>
    </citation>
    <scope>IDENTIFICATION</scope>
</reference>
<evidence type="ECO:0000259" key="2">
    <source>
        <dbReference type="Pfam" id="PF03478"/>
    </source>
</evidence>
<dbReference type="EnsemblPlants" id="LPERR03G26040.1">
    <property type="protein sequence ID" value="LPERR03G26040.1"/>
    <property type="gene ID" value="LPERR03G26040"/>
</dbReference>
<sequence length="398" mass="43047">MASDWSGLHDDLLLLVVNCLPSLDLHSFRAVCASWRSAAAIFVGARGRPRPDRPWLLLPTEAADSDDGRRFVVARDREVPVVALPSRLGRAGGGGRRGFVPLGSSRGVIVAADDRGEMHLLDLVTGKRVAPLPPVISLPLVDAVVEGGQIRCHGDAVSRIDGLMHKAVPVPTPDGGILVVVIYRQVQHRNQWATARPGDRAWKSVKPASIPAVVDVAVHGGQLYANTRYGMVYAFPELRGLGSASPEIIPSVTRRPNAYVERSFLVEYSPPDHPAGSRRRGLLMQVELLRSTAEEEGFVVRVLDECGETWEEADDIGDVAVLVDASGAVAVSTREFPGLRPSTVYFAVDLAGETRVCAYGLASGGNDDKRKRIEVVESIPRAEGYKPPCFWFAPVYTP</sequence>
<organism evidence="3 4">
    <name type="scientific">Leersia perrieri</name>
    <dbReference type="NCBI Taxonomy" id="77586"/>
    <lineage>
        <taxon>Eukaryota</taxon>
        <taxon>Viridiplantae</taxon>
        <taxon>Streptophyta</taxon>
        <taxon>Embryophyta</taxon>
        <taxon>Tracheophyta</taxon>
        <taxon>Spermatophyta</taxon>
        <taxon>Magnoliopsida</taxon>
        <taxon>Liliopsida</taxon>
        <taxon>Poales</taxon>
        <taxon>Poaceae</taxon>
        <taxon>BOP clade</taxon>
        <taxon>Oryzoideae</taxon>
        <taxon>Oryzeae</taxon>
        <taxon>Oryzinae</taxon>
        <taxon>Leersia</taxon>
    </lineage>
</organism>
<keyword evidence="4" id="KW-1185">Reference proteome</keyword>
<name>A0A0D9VY11_9ORYZ</name>
<proteinExistence type="predicted"/>
<dbReference type="HOGENOM" id="CLU_019286_1_2_1"/>
<protein>
    <recommendedName>
        <fullName evidence="5">DUF295 domain-containing protein</fullName>
    </recommendedName>
</protein>
<reference evidence="4" key="2">
    <citation type="submission" date="2013-12" db="EMBL/GenBank/DDBJ databases">
        <authorList>
            <person name="Yu Y."/>
            <person name="Lee S."/>
            <person name="de Baynast K."/>
            <person name="Wissotski M."/>
            <person name="Liu L."/>
            <person name="Talag J."/>
            <person name="Goicoechea J."/>
            <person name="Angelova A."/>
            <person name="Jetty R."/>
            <person name="Kudrna D."/>
            <person name="Golser W."/>
            <person name="Rivera L."/>
            <person name="Zhang J."/>
            <person name="Wing R."/>
        </authorList>
    </citation>
    <scope>NUCLEOTIDE SEQUENCE</scope>
</reference>
<dbReference type="PANTHER" id="PTHR44259:SF23">
    <property type="entry name" value="F-BOX DOMAIN CONTAINING PROTEIN, EXPRESSED"/>
    <property type="match status" value="1"/>
</dbReference>
<dbReference type="SUPFAM" id="SSF81383">
    <property type="entry name" value="F-box domain"/>
    <property type="match status" value="1"/>
</dbReference>
<dbReference type="AlphaFoldDB" id="A0A0D9VY11"/>
<dbReference type="InterPro" id="IPR050942">
    <property type="entry name" value="F-box_BR-signaling"/>
</dbReference>
<dbReference type="Proteomes" id="UP000032180">
    <property type="component" value="Chromosome 3"/>
</dbReference>
<dbReference type="PANTHER" id="PTHR44259">
    <property type="entry name" value="OS07G0183000 PROTEIN-RELATED"/>
    <property type="match status" value="1"/>
</dbReference>
<dbReference type="Pfam" id="PF00646">
    <property type="entry name" value="F-box"/>
    <property type="match status" value="1"/>
</dbReference>
<dbReference type="Pfam" id="PF03478">
    <property type="entry name" value="Beta-prop_KIB1-4"/>
    <property type="match status" value="1"/>
</dbReference>
<dbReference type="InterPro" id="IPR005174">
    <property type="entry name" value="KIB1-4_b-propeller"/>
</dbReference>
<evidence type="ECO:0008006" key="5">
    <source>
        <dbReference type="Google" id="ProtNLM"/>
    </source>
</evidence>
<dbReference type="eggNOG" id="ENOG502R2PI">
    <property type="taxonomic scope" value="Eukaryota"/>
</dbReference>
<accession>A0A0D9VY11</accession>
<evidence type="ECO:0000313" key="4">
    <source>
        <dbReference type="Proteomes" id="UP000032180"/>
    </source>
</evidence>